<reference evidence="2 3" key="1">
    <citation type="submission" date="2015-08" db="EMBL/GenBank/DDBJ databases">
        <title>The genome of the Asian arowana (Scleropages formosus).</title>
        <authorList>
            <person name="Tan M.H."/>
            <person name="Gan H.M."/>
            <person name="Croft L.J."/>
            <person name="Austin C.M."/>
        </authorList>
    </citation>
    <scope>NUCLEOTIDE SEQUENCE [LARGE SCALE GENOMIC DNA]</scope>
    <source>
        <strain evidence="2">Aro1</strain>
    </source>
</reference>
<comment type="caution">
    <text evidence="2">The sequence shown here is derived from an EMBL/GenBank/DDBJ whole genome shotgun (WGS) entry which is preliminary data.</text>
</comment>
<dbReference type="AlphaFoldDB" id="A0A0P7TPS4"/>
<gene>
    <name evidence="2" type="ORF">Z043_122344</name>
</gene>
<feature type="non-terminal residue" evidence="2">
    <location>
        <position position="39"/>
    </location>
</feature>
<evidence type="ECO:0000256" key="1">
    <source>
        <dbReference type="SAM" id="Phobius"/>
    </source>
</evidence>
<keyword evidence="1" id="KW-1133">Transmembrane helix</keyword>
<keyword evidence="1" id="KW-0472">Membrane</keyword>
<name>A0A0P7TPS4_SCLFO</name>
<evidence type="ECO:0000313" key="2">
    <source>
        <dbReference type="EMBL" id="KPP59711.1"/>
    </source>
</evidence>
<dbReference type="Proteomes" id="UP000034805">
    <property type="component" value="Unassembled WGS sequence"/>
</dbReference>
<keyword evidence="1" id="KW-0812">Transmembrane</keyword>
<dbReference type="EMBL" id="JARO02011710">
    <property type="protein sequence ID" value="KPP59711.1"/>
    <property type="molecule type" value="Genomic_DNA"/>
</dbReference>
<protein>
    <submittedName>
        <fullName evidence="2">Uncharacterized protein</fullName>
    </submittedName>
</protein>
<feature type="transmembrane region" description="Helical" evidence="1">
    <location>
        <begin position="12"/>
        <end position="33"/>
    </location>
</feature>
<sequence>MAPSHVLRCCQRVLSWIPVFFIAMVVCWSYYAYVVELCI</sequence>
<proteinExistence type="predicted"/>
<organism evidence="2 3">
    <name type="scientific">Scleropages formosus</name>
    <name type="common">Asian bonytongue</name>
    <name type="synonym">Osteoglossum formosum</name>
    <dbReference type="NCBI Taxonomy" id="113540"/>
    <lineage>
        <taxon>Eukaryota</taxon>
        <taxon>Metazoa</taxon>
        <taxon>Chordata</taxon>
        <taxon>Craniata</taxon>
        <taxon>Vertebrata</taxon>
        <taxon>Euteleostomi</taxon>
        <taxon>Actinopterygii</taxon>
        <taxon>Neopterygii</taxon>
        <taxon>Teleostei</taxon>
        <taxon>Osteoglossocephala</taxon>
        <taxon>Osteoglossomorpha</taxon>
        <taxon>Osteoglossiformes</taxon>
        <taxon>Osteoglossidae</taxon>
        <taxon>Scleropages</taxon>
    </lineage>
</organism>
<evidence type="ECO:0000313" key="3">
    <source>
        <dbReference type="Proteomes" id="UP000034805"/>
    </source>
</evidence>
<accession>A0A0P7TPS4</accession>